<keyword evidence="3" id="KW-1185">Reference proteome</keyword>
<gene>
    <name evidence="2" type="ORF">AMORRO_LOCUS8861</name>
</gene>
<organism evidence="2 3">
    <name type="scientific">Acaulospora morrowiae</name>
    <dbReference type="NCBI Taxonomy" id="94023"/>
    <lineage>
        <taxon>Eukaryota</taxon>
        <taxon>Fungi</taxon>
        <taxon>Fungi incertae sedis</taxon>
        <taxon>Mucoromycota</taxon>
        <taxon>Glomeromycotina</taxon>
        <taxon>Glomeromycetes</taxon>
        <taxon>Diversisporales</taxon>
        <taxon>Acaulosporaceae</taxon>
        <taxon>Acaulospora</taxon>
    </lineage>
</organism>
<dbReference type="Proteomes" id="UP000789342">
    <property type="component" value="Unassembled WGS sequence"/>
</dbReference>
<feature type="region of interest" description="Disordered" evidence="1">
    <location>
        <begin position="69"/>
        <end position="91"/>
    </location>
</feature>
<proteinExistence type="predicted"/>
<sequence length="91" mass="10692">MPYSKHQLQARQAISKCWKSNDLSILDSTSQKLYNDNDNLEDVMHQTNIENLDIYVSNHPQRYLDNSETAKNMAENKNKQMDNAEYEKEPN</sequence>
<accession>A0A9N9D7W4</accession>
<evidence type="ECO:0000256" key="1">
    <source>
        <dbReference type="SAM" id="MobiDB-lite"/>
    </source>
</evidence>
<feature type="compositionally biased region" description="Basic and acidic residues" evidence="1">
    <location>
        <begin position="74"/>
        <end position="91"/>
    </location>
</feature>
<dbReference type="AlphaFoldDB" id="A0A9N9D7W4"/>
<dbReference type="EMBL" id="CAJVPV010008026">
    <property type="protein sequence ID" value="CAG8625702.1"/>
    <property type="molecule type" value="Genomic_DNA"/>
</dbReference>
<reference evidence="2" key="1">
    <citation type="submission" date="2021-06" db="EMBL/GenBank/DDBJ databases">
        <authorList>
            <person name="Kallberg Y."/>
            <person name="Tangrot J."/>
            <person name="Rosling A."/>
        </authorList>
    </citation>
    <scope>NUCLEOTIDE SEQUENCE</scope>
    <source>
        <strain evidence="2">CL551</strain>
    </source>
</reference>
<protein>
    <submittedName>
        <fullName evidence="2">4326_t:CDS:1</fullName>
    </submittedName>
</protein>
<evidence type="ECO:0000313" key="3">
    <source>
        <dbReference type="Proteomes" id="UP000789342"/>
    </source>
</evidence>
<name>A0A9N9D7W4_9GLOM</name>
<comment type="caution">
    <text evidence="2">The sequence shown here is derived from an EMBL/GenBank/DDBJ whole genome shotgun (WGS) entry which is preliminary data.</text>
</comment>
<evidence type="ECO:0000313" key="2">
    <source>
        <dbReference type="EMBL" id="CAG8625702.1"/>
    </source>
</evidence>